<dbReference type="AlphaFoldDB" id="A0A226X4R3"/>
<evidence type="ECO:0000313" key="2">
    <source>
        <dbReference type="EMBL" id="OXC78109.1"/>
    </source>
</evidence>
<evidence type="ECO:0008006" key="4">
    <source>
        <dbReference type="Google" id="ProtNLM"/>
    </source>
</evidence>
<keyword evidence="1" id="KW-0732">Signal</keyword>
<comment type="caution">
    <text evidence="2">The sequence shown here is derived from an EMBL/GenBank/DDBJ whole genome shotgun (WGS) entry which is preliminary data.</text>
</comment>
<dbReference type="Pfam" id="PF11005">
    <property type="entry name" value="DUF2844"/>
    <property type="match status" value="1"/>
</dbReference>
<dbReference type="Proteomes" id="UP000214720">
    <property type="component" value="Unassembled WGS sequence"/>
</dbReference>
<dbReference type="InterPro" id="IPR021267">
    <property type="entry name" value="DUF2844"/>
</dbReference>
<accession>A0A226X4R3</accession>
<protein>
    <recommendedName>
        <fullName evidence="4">DUF2844 domain-containing protein</fullName>
    </recommendedName>
</protein>
<name>A0A226X4R3_CABSO</name>
<gene>
    <name evidence="2" type="ORF">BSU04_13380</name>
</gene>
<proteinExistence type="predicted"/>
<dbReference type="EMBL" id="MTHB01000076">
    <property type="protein sequence ID" value="OXC78109.1"/>
    <property type="molecule type" value="Genomic_DNA"/>
</dbReference>
<feature type="signal peptide" evidence="1">
    <location>
        <begin position="1"/>
        <end position="27"/>
    </location>
</feature>
<evidence type="ECO:0000256" key="1">
    <source>
        <dbReference type="SAM" id="SignalP"/>
    </source>
</evidence>
<feature type="chain" id="PRO_5012850299" description="DUF2844 domain-containing protein" evidence="1">
    <location>
        <begin position="28"/>
        <end position="164"/>
    </location>
</feature>
<sequence>MPHVKFLTPLRATAAALVIAASGPTHAQLGTTVAIDASGTSSSSTVADATAAVLHQASNSAVRWQESTDANQIRVRQYVSSSGQVYAVSWDGPAMPDVAALLGTWFDRYRQEASAALPNASGLHSSRVSGSDLMVETAVRLRDFNGRAWLPSALPAGVTAADIE</sequence>
<dbReference type="OrthoDB" id="7561239at2"/>
<evidence type="ECO:0000313" key="3">
    <source>
        <dbReference type="Proteomes" id="UP000214720"/>
    </source>
</evidence>
<reference evidence="3" key="1">
    <citation type="submission" date="2017-01" db="EMBL/GenBank/DDBJ databases">
        <title>Genome Analysis of Deinococcus marmoris KOPRI26562.</title>
        <authorList>
            <person name="Kim J.H."/>
            <person name="Oh H.-M."/>
        </authorList>
    </citation>
    <scope>NUCLEOTIDE SEQUENCE [LARGE SCALE GENOMIC DNA]</scope>
    <source>
        <strain evidence="3">PAMC 26633</strain>
    </source>
</reference>
<dbReference type="RefSeq" id="WP_089160922.1">
    <property type="nucleotide sequence ID" value="NZ_MTHB01000076.1"/>
</dbReference>
<organism evidence="2 3">
    <name type="scientific">Caballeronia sordidicola</name>
    <name type="common">Burkholderia sordidicola</name>
    <dbReference type="NCBI Taxonomy" id="196367"/>
    <lineage>
        <taxon>Bacteria</taxon>
        <taxon>Pseudomonadati</taxon>
        <taxon>Pseudomonadota</taxon>
        <taxon>Betaproteobacteria</taxon>
        <taxon>Burkholderiales</taxon>
        <taxon>Burkholderiaceae</taxon>
        <taxon>Caballeronia</taxon>
    </lineage>
</organism>